<reference evidence="3 4" key="1">
    <citation type="submission" date="2013-03" db="EMBL/GenBank/DDBJ databases">
        <title>The Genome Sequence of Cladophialophora yegresii CBS 114405.</title>
        <authorList>
            <consortium name="The Broad Institute Genomics Platform"/>
            <person name="Cuomo C."/>
            <person name="de Hoog S."/>
            <person name="Gorbushina A."/>
            <person name="Walker B."/>
            <person name="Young S.K."/>
            <person name="Zeng Q."/>
            <person name="Gargeya S."/>
            <person name="Fitzgerald M."/>
            <person name="Haas B."/>
            <person name="Abouelleil A."/>
            <person name="Allen A.W."/>
            <person name="Alvarado L."/>
            <person name="Arachchi H.M."/>
            <person name="Berlin A.M."/>
            <person name="Chapman S.B."/>
            <person name="Gainer-Dewar J."/>
            <person name="Goldberg J."/>
            <person name="Griggs A."/>
            <person name="Gujja S."/>
            <person name="Hansen M."/>
            <person name="Howarth C."/>
            <person name="Imamovic A."/>
            <person name="Ireland A."/>
            <person name="Larimer J."/>
            <person name="McCowan C."/>
            <person name="Murphy C."/>
            <person name="Pearson M."/>
            <person name="Poon T.W."/>
            <person name="Priest M."/>
            <person name="Roberts A."/>
            <person name="Saif S."/>
            <person name="Shea T."/>
            <person name="Sisk P."/>
            <person name="Sykes S."/>
            <person name="Wortman J."/>
            <person name="Nusbaum C."/>
            <person name="Birren B."/>
        </authorList>
    </citation>
    <scope>NUCLEOTIDE SEQUENCE [LARGE SCALE GENOMIC DNA]</scope>
    <source>
        <strain evidence="3 4">CBS 114405</strain>
    </source>
</reference>
<comment type="caution">
    <text evidence="3">The sequence shown here is derived from an EMBL/GenBank/DDBJ whole genome shotgun (WGS) entry which is preliminary data.</text>
</comment>
<keyword evidence="4" id="KW-1185">Reference proteome</keyword>
<evidence type="ECO:0000256" key="1">
    <source>
        <dbReference type="SAM" id="MobiDB-lite"/>
    </source>
</evidence>
<keyword evidence="2" id="KW-0732">Signal</keyword>
<dbReference type="OrthoDB" id="2910287at2759"/>
<evidence type="ECO:0000313" key="4">
    <source>
        <dbReference type="Proteomes" id="UP000019473"/>
    </source>
</evidence>
<dbReference type="HOGENOM" id="CLU_081896_0_0_1"/>
<feature type="signal peptide" evidence="2">
    <location>
        <begin position="1"/>
        <end position="23"/>
    </location>
</feature>
<organism evidence="3 4">
    <name type="scientific">Cladophialophora yegresii CBS 114405</name>
    <dbReference type="NCBI Taxonomy" id="1182544"/>
    <lineage>
        <taxon>Eukaryota</taxon>
        <taxon>Fungi</taxon>
        <taxon>Dikarya</taxon>
        <taxon>Ascomycota</taxon>
        <taxon>Pezizomycotina</taxon>
        <taxon>Eurotiomycetes</taxon>
        <taxon>Chaetothyriomycetidae</taxon>
        <taxon>Chaetothyriales</taxon>
        <taxon>Herpotrichiellaceae</taxon>
        <taxon>Cladophialophora</taxon>
    </lineage>
</organism>
<dbReference type="GeneID" id="19183409"/>
<feature type="region of interest" description="Disordered" evidence="1">
    <location>
        <begin position="20"/>
        <end position="139"/>
    </location>
</feature>
<evidence type="ECO:0000313" key="3">
    <source>
        <dbReference type="EMBL" id="EXJ55914.1"/>
    </source>
</evidence>
<dbReference type="RefSeq" id="XP_007761024.1">
    <property type="nucleotide sequence ID" value="XM_007762834.1"/>
</dbReference>
<evidence type="ECO:0000256" key="2">
    <source>
        <dbReference type="SAM" id="SignalP"/>
    </source>
</evidence>
<dbReference type="EMBL" id="AMGW01000006">
    <property type="protein sequence ID" value="EXJ55914.1"/>
    <property type="molecule type" value="Genomic_DNA"/>
</dbReference>
<gene>
    <name evidence="3" type="ORF">A1O7_08845</name>
</gene>
<feature type="chain" id="PRO_5004931917" evidence="2">
    <location>
        <begin position="24"/>
        <end position="270"/>
    </location>
</feature>
<dbReference type="AlphaFoldDB" id="W9WBK5"/>
<name>W9WBK5_9EURO</name>
<accession>W9WBK5</accession>
<dbReference type="VEuPathDB" id="FungiDB:A1O7_08845"/>
<proteinExistence type="predicted"/>
<feature type="compositionally biased region" description="Basic and acidic residues" evidence="1">
    <location>
        <begin position="104"/>
        <end position="121"/>
    </location>
</feature>
<protein>
    <submittedName>
        <fullName evidence="3">Uncharacterized protein</fullName>
    </submittedName>
</protein>
<sequence length="270" mass="29863">MVAFKHVLLASLAALAVASPASTQQEKPRSSSASVAHQGGPGWPAAGDGTGPQEHGSWQQAGKGEAGEYAHKVPAGMGNDKNKYSQHQPRNEGAMPNHQGHSNSKWEHAESPDKNGDDDRHNRHHTRNANPSIDLDHDDPMLSQMREMLGAHNETESHEHEGRHHLGRRGLKGIYECMNHNFVAPCKWTEIKSESQCYNAFYNWKGSMGPDKGLCCTIYEKKNCNKDGWQTIDNVFHYPGIPDYGKSPVLIDNGMNDEGIVSLKCKFKDC</sequence>
<dbReference type="Proteomes" id="UP000019473">
    <property type="component" value="Unassembled WGS sequence"/>
</dbReference>